<feature type="transmembrane region" description="Helical" evidence="11">
    <location>
        <begin position="222"/>
        <end position="241"/>
    </location>
</feature>
<evidence type="ECO:0000256" key="4">
    <source>
        <dbReference type="ARBA" id="ARBA00022553"/>
    </source>
</evidence>
<keyword evidence="5 14" id="KW-0808">Transferase</keyword>
<dbReference type="Gene3D" id="1.10.287.130">
    <property type="match status" value="1"/>
</dbReference>
<evidence type="ECO:0000313" key="15">
    <source>
        <dbReference type="Proteomes" id="UP000557392"/>
    </source>
</evidence>
<evidence type="ECO:0000256" key="3">
    <source>
        <dbReference type="ARBA" id="ARBA00012438"/>
    </source>
</evidence>
<accession>A0A7W6JSJ3</accession>
<dbReference type="PANTHER" id="PTHR45436:SF5">
    <property type="entry name" value="SENSOR HISTIDINE KINASE TRCS"/>
    <property type="match status" value="1"/>
</dbReference>
<dbReference type="EC" id="2.7.13.3" evidence="3"/>
<dbReference type="SUPFAM" id="SSF55874">
    <property type="entry name" value="ATPase domain of HSP90 chaperone/DNA topoisomerase II/histidine kinase"/>
    <property type="match status" value="1"/>
</dbReference>
<dbReference type="InterPro" id="IPR050428">
    <property type="entry name" value="TCS_sensor_his_kinase"/>
</dbReference>
<dbReference type="InterPro" id="IPR003661">
    <property type="entry name" value="HisK_dim/P_dom"/>
</dbReference>
<dbReference type="InterPro" id="IPR005467">
    <property type="entry name" value="His_kinase_dom"/>
</dbReference>
<dbReference type="Pfam" id="PF13756">
    <property type="entry name" value="Stimulus_sens_1"/>
    <property type="match status" value="1"/>
</dbReference>
<evidence type="ECO:0000256" key="5">
    <source>
        <dbReference type="ARBA" id="ARBA00022679"/>
    </source>
</evidence>
<dbReference type="SMART" id="SM00387">
    <property type="entry name" value="HATPase_c"/>
    <property type="match status" value="1"/>
</dbReference>
<dbReference type="AlphaFoldDB" id="A0A7W6JSJ3"/>
<dbReference type="Pfam" id="PF02518">
    <property type="entry name" value="HATPase_c"/>
    <property type="match status" value="1"/>
</dbReference>
<evidence type="ECO:0000256" key="6">
    <source>
        <dbReference type="ARBA" id="ARBA00022692"/>
    </source>
</evidence>
<dbReference type="RefSeq" id="WP_183995480.1">
    <property type="nucleotide sequence ID" value="NZ_JACIEH010000001.1"/>
</dbReference>
<evidence type="ECO:0000313" key="14">
    <source>
        <dbReference type="EMBL" id="MBB4097667.1"/>
    </source>
</evidence>
<organism evidence="14 15">
    <name type="scientific">Sphingomonas kyeonggiensis</name>
    <dbReference type="NCBI Taxonomy" id="1268553"/>
    <lineage>
        <taxon>Bacteria</taxon>
        <taxon>Pseudomonadati</taxon>
        <taxon>Pseudomonadota</taxon>
        <taxon>Alphaproteobacteria</taxon>
        <taxon>Sphingomonadales</taxon>
        <taxon>Sphingomonadaceae</taxon>
        <taxon>Sphingomonas</taxon>
    </lineage>
</organism>
<keyword evidence="6 11" id="KW-0812">Transmembrane</keyword>
<keyword evidence="4" id="KW-0597">Phosphoprotein</keyword>
<dbReference type="Pfam" id="PF13755">
    <property type="entry name" value="Sensor_TM1"/>
    <property type="match status" value="1"/>
</dbReference>
<evidence type="ECO:0000256" key="7">
    <source>
        <dbReference type="ARBA" id="ARBA00022777"/>
    </source>
</evidence>
<evidence type="ECO:0000259" key="13">
    <source>
        <dbReference type="PROSITE" id="PS50885"/>
    </source>
</evidence>
<keyword evidence="7 14" id="KW-0418">Kinase</keyword>
<dbReference type="PANTHER" id="PTHR45436">
    <property type="entry name" value="SENSOR HISTIDINE KINASE YKOH"/>
    <property type="match status" value="1"/>
</dbReference>
<keyword evidence="8 11" id="KW-1133">Transmembrane helix</keyword>
<evidence type="ECO:0000256" key="8">
    <source>
        <dbReference type="ARBA" id="ARBA00022989"/>
    </source>
</evidence>
<evidence type="ECO:0000259" key="12">
    <source>
        <dbReference type="PROSITE" id="PS50109"/>
    </source>
</evidence>
<evidence type="ECO:0000256" key="10">
    <source>
        <dbReference type="ARBA" id="ARBA00023136"/>
    </source>
</evidence>
<dbReference type="SMART" id="SM00388">
    <property type="entry name" value="HisKA"/>
    <property type="match status" value="1"/>
</dbReference>
<reference evidence="14 15" key="1">
    <citation type="submission" date="2020-08" db="EMBL/GenBank/DDBJ databases">
        <title>Genomic Encyclopedia of Type Strains, Phase IV (KMG-IV): sequencing the most valuable type-strain genomes for metagenomic binning, comparative biology and taxonomic classification.</title>
        <authorList>
            <person name="Goeker M."/>
        </authorList>
    </citation>
    <scope>NUCLEOTIDE SEQUENCE [LARGE SCALE GENOMIC DNA]</scope>
    <source>
        <strain evidence="14 15">DSM 101806</strain>
    </source>
</reference>
<evidence type="ECO:0000256" key="2">
    <source>
        <dbReference type="ARBA" id="ARBA00004370"/>
    </source>
</evidence>
<dbReference type="InterPro" id="IPR036890">
    <property type="entry name" value="HATPase_C_sf"/>
</dbReference>
<keyword evidence="9" id="KW-0902">Two-component regulatory system</keyword>
<dbReference type="InterPro" id="IPR025908">
    <property type="entry name" value="Sensor_TM1"/>
</dbReference>
<dbReference type="CDD" id="cd06225">
    <property type="entry name" value="HAMP"/>
    <property type="match status" value="1"/>
</dbReference>
<evidence type="ECO:0000256" key="1">
    <source>
        <dbReference type="ARBA" id="ARBA00000085"/>
    </source>
</evidence>
<gene>
    <name evidence="14" type="ORF">GGR46_001200</name>
</gene>
<dbReference type="PROSITE" id="PS50109">
    <property type="entry name" value="HIS_KIN"/>
    <property type="match status" value="1"/>
</dbReference>
<proteinExistence type="predicted"/>
<dbReference type="Gene3D" id="6.10.340.10">
    <property type="match status" value="1"/>
</dbReference>
<dbReference type="Pfam" id="PF00672">
    <property type="entry name" value="HAMP"/>
    <property type="match status" value="1"/>
</dbReference>
<comment type="caution">
    <text evidence="14">The sequence shown here is derived from an EMBL/GenBank/DDBJ whole genome shotgun (WGS) entry which is preliminary data.</text>
</comment>
<name>A0A7W6JSJ3_9SPHN</name>
<feature type="transmembrane region" description="Helical" evidence="11">
    <location>
        <begin position="30"/>
        <end position="48"/>
    </location>
</feature>
<dbReference type="SMART" id="SM00304">
    <property type="entry name" value="HAMP"/>
    <property type="match status" value="1"/>
</dbReference>
<dbReference type="CDD" id="cd00082">
    <property type="entry name" value="HisKA"/>
    <property type="match status" value="1"/>
</dbReference>
<evidence type="ECO:0000256" key="11">
    <source>
        <dbReference type="SAM" id="Phobius"/>
    </source>
</evidence>
<keyword evidence="10 11" id="KW-0472">Membrane</keyword>
<dbReference type="InterPro" id="IPR003660">
    <property type="entry name" value="HAMP_dom"/>
</dbReference>
<dbReference type="Pfam" id="PF00512">
    <property type="entry name" value="HisKA"/>
    <property type="match status" value="1"/>
</dbReference>
<protein>
    <recommendedName>
        <fullName evidence="3">histidine kinase</fullName>
        <ecNumber evidence="3">2.7.13.3</ecNumber>
    </recommendedName>
</protein>
<dbReference type="SUPFAM" id="SSF158472">
    <property type="entry name" value="HAMP domain-like"/>
    <property type="match status" value="1"/>
</dbReference>
<dbReference type="SUPFAM" id="SSF47384">
    <property type="entry name" value="Homodimeric domain of signal transducing histidine kinase"/>
    <property type="match status" value="1"/>
</dbReference>
<dbReference type="InterPro" id="IPR004358">
    <property type="entry name" value="Sig_transdc_His_kin-like_C"/>
</dbReference>
<feature type="domain" description="HAMP" evidence="13">
    <location>
        <begin position="242"/>
        <end position="297"/>
    </location>
</feature>
<dbReference type="InterPro" id="IPR036097">
    <property type="entry name" value="HisK_dim/P_sf"/>
</dbReference>
<dbReference type="GO" id="GO:0016020">
    <property type="term" value="C:membrane"/>
    <property type="evidence" value="ECO:0007669"/>
    <property type="project" value="UniProtKB-SubCell"/>
</dbReference>
<dbReference type="InterPro" id="IPR003594">
    <property type="entry name" value="HATPase_dom"/>
</dbReference>
<dbReference type="Gene3D" id="3.30.565.10">
    <property type="entry name" value="Histidine kinase-like ATPase, C-terminal domain"/>
    <property type="match status" value="1"/>
</dbReference>
<comment type="subcellular location">
    <subcellularLocation>
        <location evidence="2">Membrane</location>
    </subcellularLocation>
</comment>
<sequence>MARATGSRTSRDERDLALKWSNRVSLTPRILAVNIVALALLGGGFYYLDSYRSRMVDSRVEQAGREVRLIAQALASAKDEKRRDLLVLSLARDTGTRIRLFDEKGKSLADSKTLGLRNVVLRDPDKDPWGLEAARILDAVIDTVAGADRAPLYRERPVDQGLDWPDVRTALSAHGTPATVWRAPDRTPVITAAAPITELGVVMTTANARDITQTVRAERFRLGMVLLFVSVFSILLSLFLARTIVRPLRLLARAAIRVRLGRAREVVVPRLPDRSDEIGLLARALSDMTQALRARIDATEAFAADVTHELKNPLASLRSAVDGMAAVKKKEHRDQLLEIVRDDVLRLDRLITDISEASRLDAQLSRATFEPVDIGAMIRALLDQRETRGIPNRIRIAFDRAAGTKFTVLGEGARLERVFENLIENAISFSPSGGLIAISAASDEEDLTIRVEDEGPGVPEEARENIFRRFHSVRPQQEAFGQHSGLGLAIARTIVEGHQGSISVESREDRLSGARFVVRLPLAGRS</sequence>
<dbReference type="Proteomes" id="UP000557392">
    <property type="component" value="Unassembled WGS sequence"/>
</dbReference>
<keyword evidence="15" id="KW-1185">Reference proteome</keyword>
<dbReference type="PRINTS" id="PR00344">
    <property type="entry name" value="BCTRLSENSOR"/>
</dbReference>
<dbReference type="GO" id="GO:0000155">
    <property type="term" value="F:phosphorelay sensor kinase activity"/>
    <property type="evidence" value="ECO:0007669"/>
    <property type="project" value="InterPro"/>
</dbReference>
<feature type="domain" description="Histidine kinase" evidence="12">
    <location>
        <begin position="305"/>
        <end position="524"/>
    </location>
</feature>
<evidence type="ECO:0000256" key="9">
    <source>
        <dbReference type="ARBA" id="ARBA00023012"/>
    </source>
</evidence>
<comment type="catalytic activity">
    <reaction evidence="1">
        <text>ATP + protein L-histidine = ADP + protein N-phospho-L-histidine.</text>
        <dbReference type="EC" id="2.7.13.3"/>
    </reaction>
</comment>
<dbReference type="InterPro" id="IPR025919">
    <property type="entry name" value="Stimulus_sens_dom"/>
</dbReference>
<dbReference type="PROSITE" id="PS50885">
    <property type="entry name" value="HAMP"/>
    <property type="match status" value="1"/>
</dbReference>
<dbReference type="EMBL" id="JACIEH010000001">
    <property type="protein sequence ID" value="MBB4097667.1"/>
    <property type="molecule type" value="Genomic_DNA"/>
</dbReference>